<proteinExistence type="predicted"/>
<dbReference type="Proteomes" id="UP000006339">
    <property type="component" value="Unassembled WGS sequence"/>
</dbReference>
<protein>
    <submittedName>
        <fullName evidence="1">Uncharacterized protein</fullName>
    </submittedName>
</protein>
<name>A0A828Y8V7_9LEPT</name>
<evidence type="ECO:0000313" key="2">
    <source>
        <dbReference type="Proteomes" id="UP000006339"/>
    </source>
</evidence>
<sequence length="47" mass="5742">MKARINRQKELIFMKNWSDNLRKKEITRMKKIAGYVRRKIGKYSLSI</sequence>
<accession>A0A828Y8V7</accession>
<comment type="caution">
    <text evidence="1">The sequence shown here is derived from an EMBL/GenBank/DDBJ whole genome shotgun (WGS) entry which is preliminary data.</text>
</comment>
<organism evidence="1 2">
    <name type="scientific">Leptospira kirschneri str. 200802841</name>
    <dbReference type="NCBI Taxonomy" id="1193047"/>
    <lineage>
        <taxon>Bacteria</taxon>
        <taxon>Pseudomonadati</taxon>
        <taxon>Spirochaetota</taxon>
        <taxon>Spirochaetia</taxon>
        <taxon>Leptospirales</taxon>
        <taxon>Leptospiraceae</taxon>
        <taxon>Leptospira</taxon>
    </lineage>
</organism>
<dbReference type="AlphaFoldDB" id="A0A828Y8V7"/>
<gene>
    <name evidence="1" type="ORF">LEP1GSC131_0619</name>
</gene>
<keyword evidence="2" id="KW-1185">Reference proteome</keyword>
<evidence type="ECO:0000313" key="1">
    <source>
        <dbReference type="EMBL" id="EKO53100.1"/>
    </source>
</evidence>
<reference evidence="1" key="1">
    <citation type="submission" date="2012-10" db="EMBL/GenBank/DDBJ databases">
        <authorList>
            <person name="Harkins D.M."/>
            <person name="Durkin A.S."/>
            <person name="Brinkac L.M."/>
            <person name="Selengut J.D."/>
            <person name="Sanka R."/>
            <person name="DePew J."/>
            <person name="Purushe J."/>
            <person name="Picardeau M."/>
            <person name="Werts C."/>
            <person name="Goarant C."/>
            <person name="Vinetz J.M."/>
            <person name="Sutton G.G."/>
            <person name="Nelson W.C."/>
            <person name="Fouts D.E."/>
        </authorList>
    </citation>
    <scope>NUCLEOTIDE SEQUENCE [LARGE SCALE GENOMIC DNA]</scope>
    <source>
        <strain evidence="1">200802841</strain>
    </source>
</reference>
<dbReference type="EMBL" id="AKWH02000012">
    <property type="protein sequence ID" value="EKO53100.1"/>
    <property type="molecule type" value="Genomic_DNA"/>
</dbReference>